<reference evidence="1 2" key="1">
    <citation type="journal article" date="2012" name="Nucleic Acids Res.">
        <title>Sequencing of the smallest Apicomplexan genome from the human pathogen Babesia microti.</title>
        <authorList>
            <person name="Cornillot E."/>
            <person name="Hadj-Kaddour K."/>
            <person name="Dassouli A."/>
            <person name="Noel B."/>
            <person name="Ranwez V."/>
            <person name="Vacherie B."/>
            <person name="Augagneur Y."/>
            <person name="Bres V."/>
            <person name="Duclos A."/>
            <person name="Randazzo S."/>
            <person name="Carcy B."/>
            <person name="Debierre-Grockiego F."/>
            <person name="Delbecq S."/>
            <person name="Moubri-Menage K."/>
            <person name="Shams-Eldin H."/>
            <person name="Usmani-Brown S."/>
            <person name="Bringaud F."/>
            <person name="Wincker P."/>
            <person name="Vivares C.P."/>
            <person name="Schwarz R.T."/>
            <person name="Schetters T.P."/>
            <person name="Krause P.J."/>
            <person name="Gorenflot A."/>
            <person name="Berry V."/>
            <person name="Barbe V."/>
            <person name="Ben Mamoun C."/>
        </authorList>
    </citation>
    <scope>NUCLEOTIDE SEQUENCE [LARGE SCALE GENOMIC DNA]</scope>
    <source>
        <strain evidence="1 2">RI</strain>
    </source>
</reference>
<dbReference type="AlphaFoldDB" id="A0A1R4AAX9"/>
<gene>
    <name evidence="1" type="ORF">BMR1_02g03895</name>
</gene>
<dbReference type="KEGG" id="bmic:BMR1_02g03895"/>
<dbReference type="GeneID" id="24424560"/>
<proteinExistence type="predicted"/>
<reference evidence="1 2" key="3">
    <citation type="journal article" date="2016" name="Sci. Rep.">
        <title>Genome-wide diversity and gene expression profiling of Babesia microti isolates identify polymorphic genes that mediate host-pathogen interactions.</title>
        <authorList>
            <person name="Silva J.C."/>
            <person name="Cornillot E."/>
            <person name="McCracken C."/>
            <person name="Usmani-Brown S."/>
            <person name="Dwivedi A."/>
            <person name="Ifeonu O.O."/>
            <person name="Crabtree J."/>
            <person name="Gotia H.T."/>
            <person name="Virji A.Z."/>
            <person name="Reynes C."/>
            <person name="Colinge J."/>
            <person name="Kumar V."/>
            <person name="Lawres L."/>
            <person name="Pazzi J.E."/>
            <person name="Pablo J.V."/>
            <person name="Hung C."/>
            <person name="Brancato J."/>
            <person name="Kumari P."/>
            <person name="Orvis J."/>
            <person name="Tretina K."/>
            <person name="Chibucos M."/>
            <person name="Ott S."/>
            <person name="Sadzewicz L."/>
            <person name="Sengamalay N."/>
            <person name="Shetty A.C."/>
            <person name="Su Q."/>
            <person name="Tallon L."/>
            <person name="Fraser C.M."/>
            <person name="Frutos R."/>
            <person name="Molina D.M."/>
            <person name="Krause P.J."/>
            <person name="Ben Mamoun C."/>
        </authorList>
    </citation>
    <scope>NUCLEOTIDE SEQUENCE [LARGE SCALE GENOMIC DNA]</scope>
    <source>
        <strain evidence="1 2">RI</strain>
    </source>
</reference>
<accession>A0A1R4AAX9</accession>
<organism evidence="1 2">
    <name type="scientific">Babesia microti (strain RI)</name>
    <dbReference type="NCBI Taxonomy" id="1133968"/>
    <lineage>
        <taxon>Eukaryota</taxon>
        <taxon>Sar</taxon>
        <taxon>Alveolata</taxon>
        <taxon>Apicomplexa</taxon>
        <taxon>Aconoidasida</taxon>
        <taxon>Piroplasmida</taxon>
        <taxon>Babesiidae</taxon>
        <taxon>Babesia</taxon>
    </lineage>
</organism>
<protein>
    <submittedName>
        <fullName evidence="1">Uncharacterized protein</fullName>
    </submittedName>
</protein>
<evidence type="ECO:0000313" key="2">
    <source>
        <dbReference type="Proteomes" id="UP000002899"/>
    </source>
</evidence>
<evidence type="ECO:0000313" key="1">
    <source>
        <dbReference type="EMBL" id="SJK86150.1"/>
    </source>
</evidence>
<dbReference type="RefSeq" id="XP_021338343.1">
    <property type="nucleotide sequence ID" value="XM_021481738.1"/>
</dbReference>
<dbReference type="Proteomes" id="UP000002899">
    <property type="component" value="Chromosome II"/>
</dbReference>
<reference evidence="1 2" key="2">
    <citation type="journal article" date="2013" name="PLoS ONE">
        <title>Whole genome mapping and re-organization of the nuclear and mitochondrial genomes of Babesia microti isolates.</title>
        <authorList>
            <person name="Cornillot E."/>
            <person name="Dassouli A."/>
            <person name="Garg A."/>
            <person name="Pachikara N."/>
            <person name="Randazzo S."/>
            <person name="Depoix D."/>
            <person name="Carcy B."/>
            <person name="Delbecq S."/>
            <person name="Frutos R."/>
            <person name="Silva J.C."/>
            <person name="Sutton R."/>
            <person name="Krause P.J."/>
            <person name="Mamoun C.B."/>
        </authorList>
    </citation>
    <scope>NUCLEOTIDE SEQUENCE [LARGE SCALE GENOMIC DNA]</scope>
    <source>
        <strain evidence="1 2">RI</strain>
    </source>
</reference>
<name>A0A1R4AAX9_BABMR</name>
<dbReference type="EMBL" id="FO082872">
    <property type="protein sequence ID" value="SJK86150.1"/>
    <property type="molecule type" value="Genomic_DNA"/>
</dbReference>
<sequence length="614" mass="71325">MTGTYCAYGLDRKLSDLWRFSTKSVSSHIKFAQYLYALIHLTKKNPSLMSILPLDDLLTLALYHLRSLIVKKYSDGFDVIRPFRTVYLESICQTYSSLTQSHCNSIDSDQFMELDNDELVARINQNEKLIKSARLFSGFCRQKQYSLVKCRQKKPFMNPLYDGINKNIDNLKYENERIMLFIGKFPKPNVKHRSERKLSISNCSIDTNNLMKMEMLKISREIKNLAIRTKFMCDYKIDVYNNLSTALINVQHLSKHKIERYISRKQRSNFVARVNDIKNNNITDYKDSIHTLQQNFVIDQEFVILSEVIDHHDEKIVEVNKSQTTEDVSDVMVTSDRSYHVSNSFYAKSEQSFKHDYVNDLFRFNTEELEDSDIDNRKSDSFKCIHYYHLSSGQLVLDNEFLNCNDHAQCKNLSTNTKTCRRHYIDKFVSKKQDCPIVDIVEKERESTTIMNEPIIQSDADSVEDCEEISTKSDSQDTVADHTFRIKTVEDLIEPVDTSESDDNSGYVIVDRDSGKNIECLIGDMYRRSCNVDNVDVVQGETIALKHVDVDLVYKEVGKLSVDDIKSSSTCAINYGIVDCDNCLSDERLNGTKSRCYEFARKFKICRWKYNNRT</sequence>
<keyword evidence="2" id="KW-1185">Reference proteome</keyword>
<dbReference type="VEuPathDB" id="PiroplasmaDB:BMR1_02g03895"/>